<keyword evidence="2" id="KW-1185">Reference proteome</keyword>
<evidence type="ECO:0000313" key="1">
    <source>
        <dbReference type="EMBL" id="KAK6794168.1"/>
    </source>
</evidence>
<reference evidence="1 2" key="1">
    <citation type="submission" date="2024-02" db="EMBL/GenBank/DDBJ databases">
        <title>de novo genome assembly of Solanum bulbocastanum strain 11H21.</title>
        <authorList>
            <person name="Hosaka A.J."/>
        </authorList>
    </citation>
    <scope>NUCLEOTIDE SEQUENCE [LARGE SCALE GENOMIC DNA]</scope>
    <source>
        <tissue evidence="1">Young leaves</tissue>
    </source>
</reference>
<dbReference type="Proteomes" id="UP001371456">
    <property type="component" value="Unassembled WGS sequence"/>
</dbReference>
<dbReference type="EMBL" id="JBANQN010000003">
    <property type="protein sequence ID" value="KAK6794168.1"/>
    <property type="molecule type" value="Genomic_DNA"/>
</dbReference>
<dbReference type="AlphaFoldDB" id="A0AAN8U0L7"/>
<comment type="caution">
    <text evidence="1">The sequence shown here is derived from an EMBL/GenBank/DDBJ whole genome shotgun (WGS) entry which is preliminary data.</text>
</comment>
<dbReference type="PANTHER" id="PTHR10775">
    <property type="entry name" value="OS08G0208400 PROTEIN"/>
    <property type="match status" value="1"/>
</dbReference>
<gene>
    <name evidence="1" type="ORF">RDI58_007621</name>
</gene>
<evidence type="ECO:0000313" key="2">
    <source>
        <dbReference type="Proteomes" id="UP001371456"/>
    </source>
</evidence>
<dbReference type="PANTHER" id="PTHR10775:SF185">
    <property type="entry name" value="OS08G0208400 PROTEIN"/>
    <property type="match status" value="1"/>
</dbReference>
<proteinExistence type="predicted"/>
<organism evidence="1 2">
    <name type="scientific">Solanum bulbocastanum</name>
    <name type="common">Wild potato</name>
    <dbReference type="NCBI Taxonomy" id="147425"/>
    <lineage>
        <taxon>Eukaryota</taxon>
        <taxon>Viridiplantae</taxon>
        <taxon>Streptophyta</taxon>
        <taxon>Embryophyta</taxon>
        <taxon>Tracheophyta</taxon>
        <taxon>Spermatophyta</taxon>
        <taxon>Magnoliopsida</taxon>
        <taxon>eudicotyledons</taxon>
        <taxon>Gunneridae</taxon>
        <taxon>Pentapetalae</taxon>
        <taxon>asterids</taxon>
        <taxon>lamiids</taxon>
        <taxon>Solanales</taxon>
        <taxon>Solanaceae</taxon>
        <taxon>Solanoideae</taxon>
        <taxon>Solaneae</taxon>
        <taxon>Solanum</taxon>
    </lineage>
</organism>
<sequence>MEKKSIFFNLPYWEYNLVRHNLDVMHIEKNVCDNLIYALLGLGKKSKDTVKARLDLKEMNIRLALWPQQRASGRTYLPPTYFTMSPKEKRLFYEKMLSFHMAMHLISRVAFANETCQDSKLMIAMLYCKNFFLLP</sequence>
<accession>A0AAN8U0L7</accession>
<protein>
    <submittedName>
        <fullName evidence="1">Uncharacterized protein</fullName>
    </submittedName>
</protein>
<name>A0AAN8U0L7_SOLBU</name>